<keyword evidence="3" id="KW-1185">Reference proteome</keyword>
<keyword evidence="1" id="KW-1133">Transmembrane helix</keyword>
<evidence type="ECO:0000256" key="1">
    <source>
        <dbReference type="SAM" id="Phobius"/>
    </source>
</evidence>
<feature type="transmembrane region" description="Helical" evidence="1">
    <location>
        <begin position="35"/>
        <end position="56"/>
    </location>
</feature>
<evidence type="ECO:0000313" key="2">
    <source>
        <dbReference type="EMBL" id="POR54340.1"/>
    </source>
</evidence>
<protein>
    <submittedName>
        <fullName evidence="2">Uncharacterized protein</fullName>
    </submittedName>
</protein>
<dbReference type="AlphaFoldDB" id="A0A2S4MHY5"/>
<accession>A0A2S4MHY5</accession>
<sequence>MTGSGWIARVLLALVGVFAAAFVSDELIGGGALGWTAGGAILGVTVAPLLLSLIAWRREQDSRSGR</sequence>
<keyword evidence="1" id="KW-0812">Transmembrane</keyword>
<gene>
    <name evidence="2" type="ORF">CYD53_103444</name>
</gene>
<dbReference type="Proteomes" id="UP000236919">
    <property type="component" value="Unassembled WGS sequence"/>
</dbReference>
<comment type="caution">
    <text evidence="2">The sequence shown here is derived from an EMBL/GenBank/DDBJ whole genome shotgun (WGS) entry which is preliminary data.</text>
</comment>
<reference evidence="2 3" key="1">
    <citation type="submission" date="2018-01" db="EMBL/GenBank/DDBJ databases">
        <title>Genomic Encyclopedia of Type Strains, Phase III (KMG-III): the genomes of soil and plant-associated and newly described type strains.</title>
        <authorList>
            <person name="Whitman W."/>
        </authorList>
    </citation>
    <scope>NUCLEOTIDE SEQUENCE [LARGE SCALE GENOMIC DNA]</scope>
    <source>
        <strain evidence="2 3">1131</strain>
    </source>
</reference>
<proteinExistence type="predicted"/>
<dbReference type="EMBL" id="PQFZ01000003">
    <property type="protein sequence ID" value="POR54340.1"/>
    <property type="molecule type" value="Genomic_DNA"/>
</dbReference>
<organism evidence="2 3">
    <name type="scientific">Bosea psychrotolerans</name>
    <dbReference type="NCBI Taxonomy" id="1871628"/>
    <lineage>
        <taxon>Bacteria</taxon>
        <taxon>Pseudomonadati</taxon>
        <taxon>Pseudomonadota</taxon>
        <taxon>Alphaproteobacteria</taxon>
        <taxon>Hyphomicrobiales</taxon>
        <taxon>Boseaceae</taxon>
        <taxon>Bosea</taxon>
    </lineage>
</organism>
<evidence type="ECO:0000313" key="3">
    <source>
        <dbReference type="Proteomes" id="UP000236919"/>
    </source>
</evidence>
<dbReference type="RefSeq" id="WP_103717494.1">
    <property type="nucleotide sequence ID" value="NZ_PQFZ01000003.1"/>
</dbReference>
<keyword evidence="1" id="KW-0472">Membrane</keyword>
<name>A0A2S4MHY5_9HYPH</name>